<gene>
    <name evidence="1" type="ORF">JY651_08815</name>
</gene>
<proteinExistence type="predicted"/>
<organism evidence="1 2">
    <name type="scientific">Pyxidicoccus parkwayensis</name>
    <dbReference type="NCBI Taxonomy" id="2813578"/>
    <lineage>
        <taxon>Bacteria</taxon>
        <taxon>Pseudomonadati</taxon>
        <taxon>Myxococcota</taxon>
        <taxon>Myxococcia</taxon>
        <taxon>Myxococcales</taxon>
        <taxon>Cystobacterineae</taxon>
        <taxon>Myxococcaceae</taxon>
        <taxon>Pyxidicoccus</taxon>
    </lineage>
</organism>
<dbReference type="RefSeq" id="WP_206726576.1">
    <property type="nucleotide sequence ID" value="NZ_CP071090.1"/>
</dbReference>
<accession>A0ABX7P3K5</accession>
<reference evidence="1 2" key="1">
    <citation type="submission" date="2021-02" db="EMBL/GenBank/DDBJ databases">
        <title>De Novo genome assembly of isolated myxobacteria.</title>
        <authorList>
            <person name="Stevens D.C."/>
        </authorList>
    </citation>
    <scope>NUCLEOTIDE SEQUENCE [LARGE SCALE GENOMIC DNA]</scope>
    <source>
        <strain evidence="2">SCPEA02</strain>
    </source>
</reference>
<keyword evidence="2" id="KW-1185">Reference proteome</keyword>
<dbReference type="EMBL" id="CP071090">
    <property type="protein sequence ID" value="QSQ25016.1"/>
    <property type="molecule type" value="Genomic_DNA"/>
</dbReference>
<evidence type="ECO:0000313" key="2">
    <source>
        <dbReference type="Proteomes" id="UP000662747"/>
    </source>
</evidence>
<name>A0ABX7P3K5_9BACT</name>
<protein>
    <submittedName>
        <fullName evidence="1">Uncharacterized protein</fullName>
    </submittedName>
</protein>
<evidence type="ECO:0000313" key="1">
    <source>
        <dbReference type="EMBL" id="QSQ25016.1"/>
    </source>
</evidence>
<sequence length="234" mass="26353">MRRKQRERIQESGWEVIQRSLDSYQPERIAALLREYLTPRIPSGVRKLDEPLREQLRDGVEAIVDANLGPWYHETGVHLGNEIIGGFCWCHRFFNQKPAPNLNVEFNVQLMVDAIGRGHAWLSALDKAYRGAELLEDPDEGIRQLGLSDAVVRAIEITVDATATEDAWYGYAWDAVSWLLQARGVPANHEVRKAMRQTLGKFESWVGPSEDQTRAAGDAVALAAVKTGFNARYP</sequence>
<dbReference type="Proteomes" id="UP000662747">
    <property type="component" value="Chromosome"/>
</dbReference>